<dbReference type="FunFam" id="3.30.40.10:FF:000143">
    <property type="entry name" value="Regulator of gluconeogenesis Rmd5"/>
    <property type="match status" value="1"/>
</dbReference>
<dbReference type="InterPro" id="IPR044063">
    <property type="entry name" value="ZF_RING_GID"/>
</dbReference>
<dbReference type="PROSITE" id="PS51867">
    <property type="entry name" value="ZF_RING_GID"/>
    <property type="match status" value="1"/>
</dbReference>
<dbReference type="Pfam" id="PF10607">
    <property type="entry name" value="CTLH"/>
    <property type="match status" value="1"/>
</dbReference>
<reference evidence="10" key="2">
    <citation type="submission" date="2023-06" db="EMBL/GenBank/DDBJ databases">
        <authorList>
            <person name="Swenson N.G."/>
            <person name="Wegrzyn J.L."/>
            <person name="Mcevoy S.L."/>
        </authorList>
    </citation>
    <scope>NUCLEOTIDE SEQUENCE</scope>
    <source>
        <strain evidence="10">NS2018</strain>
        <tissue evidence="10">Leaf</tissue>
    </source>
</reference>
<evidence type="ECO:0000313" key="10">
    <source>
        <dbReference type="EMBL" id="KAK0591079.1"/>
    </source>
</evidence>
<keyword evidence="2" id="KW-0963">Cytoplasm</keyword>
<protein>
    <submittedName>
        <fullName evidence="10">Uncharacterized protein</fullName>
    </submittedName>
</protein>
<reference evidence="10" key="1">
    <citation type="journal article" date="2022" name="Plant J.">
        <title>Strategies of tolerance reflected in two North American maple genomes.</title>
        <authorList>
            <person name="McEvoy S.L."/>
            <person name="Sezen U.U."/>
            <person name="Trouern-Trend A."/>
            <person name="McMahon S.M."/>
            <person name="Schaberg P.G."/>
            <person name="Yang J."/>
            <person name="Wegrzyn J.L."/>
            <person name="Swenson N.G."/>
        </authorList>
    </citation>
    <scope>NUCLEOTIDE SEQUENCE</scope>
    <source>
        <strain evidence="10">NS2018</strain>
    </source>
</reference>
<feature type="zinc finger region" description="RING-Gid-type" evidence="6">
    <location>
        <begin position="327"/>
        <end position="370"/>
    </location>
</feature>
<evidence type="ECO:0000256" key="5">
    <source>
        <dbReference type="ARBA" id="ARBA00022833"/>
    </source>
</evidence>
<dbReference type="GO" id="GO:0061630">
    <property type="term" value="F:ubiquitin protein ligase activity"/>
    <property type="evidence" value="ECO:0007669"/>
    <property type="project" value="InterPro"/>
</dbReference>
<dbReference type="GO" id="GO:0008270">
    <property type="term" value="F:zinc ion binding"/>
    <property type="evidence" value="ECO:0007669"/>
    <property type="project" value="UniProtKB-KW"/>
</dbReference>
<keyword evidence="3" id="KW-0479">Metal-binding</keyword>
<dbReference type="InterPro" id="IPR001841">
    <property type="entry name" value="Znf_RING"/>
</dbReference>
<feature type="coiled-coil region" evidence="7">
    <location>
        <begin position="168"/>
        <end position="195"/>
    </location>
</feature>
<feature type="domain" description="CTLH" evidence="8">
    <location>
        <begin position="148"/>
        <end position="205"/>
    </location>
</feature>
<comment type="caution">
    <text evidence="10">The sequence shown here is derived from an EMBL/GenBank/DDBJ whole genome shotgun (WGS) entry which is preliminary data.</text>
</comment>
<keyword evidence="7" id="KW-0175">Coiled coil</keyword>
<name>A0AA39SGE4_ACESA</name>
<evidence type="ECO:0000259" key="9">
    <source>
        <dbReference type="PROSITE" id="PS51867"/>
    </source>
</evidence>
<dbReference type="InterPro" id="IPR013144">
    <property type="entry name" value="CRA_dom"/>
</dbReference>
<evidence type="ECO:0000256" key="4">
    <source>
        <dbReference type="ARBA" id="ARBA00022771"/>
    </source>
</evidence>
<dbReference type="PROSITE" id="PS50897">
    <property type="entry name" value="CTLH"/>
    <property type="match status" value="1"/>
</dbReference>
<evidence type="ECO:0000313" key="11">
    <source>
        <dbReference type="Proteomes" id="UP001168877"/>
    </source>
</evidence>
<evidence type="ECO:0000259" key="8">
    <source>
        <dbReference type="PROSITE" id="PS50897"/>
    </source>
</evidence>
<dbReference type="PANTHER" id="PTHR12170">
    <property type="entry name" value="MACROPHAGE ERYTHROBLAST ATTACHER-RELATED"/>
    <property type="match status" value="1"/>
</dbReference>
<gene>
    <name evidence="10" type="ORF">LWI29_035404</name>
</gene>
<dbReference type="InterPro" id="IPR027370">
    <property type="entry name" value="Znf-RING_euk"/>
</dbReference>
<dbReference type="Proteomes" id="UP001168877">
    <property type="component" value="Unassembled WGS sequence"/>
</dbReference>
<dbReference type="SMART" id="SM00757">
    <property type="entry name" value="CRA"/>
    <property type="match status" value="1"/>
</dbReference>
<evidence type="ECO:0000256" key="2">
    <source>
        <dbReference type="ARBA" id="ARBA00022490"/>
    </source>
</evidence>
<dbReference type="SMART" id="SM00184">
    <property type="entry name" value="RING"/>
    <property type="match status" value="1"/>
</dbReference>
<dbReference type="EMBL" id="JAUESC010000381">
    <property type="protein sequence ID" value="KAK0591079.1"/>
    <property type="molecule type" value="Genomic_DNA"/>
</dbReference>
<dbReference type="Gene3D" id="3.30.40.10">
    <property type="entry name" value="Zinc/RING finger domain, C3HC4 (zinc finger)"/>
    <property type="match status" value="1"/>
</dbReference>
<dbReference type="PANTHER" id="PTHR12170:SF3">
    <property type="entry name" value="GH10162P"/>
    <property type="match status" value="1"/>
</dbReference>
<accession>A0AA39SGE4</accession>
<dbReference type="CDD" id="cd16652">
    <property type="entry name" value="dRING_Rmd5p-like"/>
    <property type="match status" value="1"/>
</dbReference>
<evidence type="ECO:0000256" key="7">
    <source>
        <dbReference type="SAM" id="Coils"/>
    </source>
</evidence>
<proteinExistence type="predicted"/>
<dbReference type="Pfam" id="PF13445">
    <property type="entry name" value="zf-RING_UBOX"/>
    <property type="match status" value="1"/>
</dbReference>
<dbReference type="GO" id="GO:0043161">
    <property type="term" value="P:proteasome-mediated ubiquitin-dependent protein catabolic process"/>
    <property type="evidence" value="ECO:0007669"/>
    <property type="project" value="InterPro"/>
</dbReference>
<dbReference type="InterPro" id="IPR024964">
    <property type="entry name" value="CTLH/CRA"/>
</dbReference>
<dbReference type="InterPro" id="IPR045098">
    <property type="entry name" value="Fyv10_fam"/>
</dbReference>
<keyword evidence="11" id="KW-1185">Reference proteome</keyword>
<keyword evidence="4 6" id="KW-0863">Zinc-finger</keyword>
<comment type="subcellular location">
    <subcellularLocation>
        <location evidence="1">Cytoplasm</location>
    </subcellularLocation>
</comment>
<dbReference type="GO" id="GO:0005737">
    <property type="term" value="C:cytoplasm"/>
    <property type="evidence" value="ECO:0007669"/>
    <property type="project" value="UniProtKB-SubCell"/>
</dbReference>
<evidence type="ECO:0000256" key="3">
    <source>
        <dbReference type="ARBA" id="ARBA00022723"/>
    </source>
</evidence>
<feature type="domain" description="RING-Gid-type" evidence="9">
    <location>
        <begin position="327"/>
        <end position="370"/>
    </location>
</feature>
<organism evidence="10 11">
    <name type="scientific">Acer saccharum</name>
    <name type="common">Sugar maple</name>
    <dbReference type="NCBI Taxonomy" id="4024"/>
    <lineage>
        <taxon>Eukaryota</taxon>
        <taxon>Viridiplantae</taxon>
        <taxon>Streptophyta</taxon>
        <taxon>Embryophyta</taxon>
        <taxon>Tracheophyta</taxon>
        <taxon>Spermatophyta</taxon>
        <taxon>Magnoliopsida</taxon>
        <taxon>eudicotyledons</taxon>
        <taxon>Gunneridae</taxon>
        <taxon>Pentapetalae</taxon>
        <taxon>rosids</taxon>
        <taxon>malvids</taxon>
        <taxon>Sapindales</taxon>
        <taxon>Sapindaceae</taxon>
        <taxon>Hippocastanoideae</taxon>
        <taxon>Acereae</taxon>
        <taxon>Acer</taxon>
    </lineage>
</organism>
<dbReference type="SUPFAM" id="SSF57850">
    <property type="entry name" value="RING/U-box"/>
    <property type="match status" value="1"/>
</dbReference>
<sequence>MDLSTVKDAFDRVAKKQKLSYSKSQEAIDQICHEIEQALARIQSVDPSSLVDLKSFLTELKLRLNAIGAQQQIEGSLKELNTSLGKYLKFLEKAFNPDISKAYRNVDFDYHIVNQIIASHFYQQGLFDLGDYLINEAGEPELSVLKSQFLEMYQILEAVKVKNVEPALKWISANREKLKENASNLEMKLHRLQFVEILQKSGRTDALDYARINLAPFASLHMDEIQKLMGSLLWAGRLEMSPYAELLIPTHWDRLTEELTRKFCSLLGQSYQSPLTVAMAAGVEGLPTLLKLANVMAAKKQEWQAMKQLPVPLELGREFQFHSIFVCPVSRDQGSEENPPMLMPCLHVLCKQSIMKLSKNSSRAFKCPYCPAEASVAQCRQLYF</sequence>
<dbReference type="InterPro" id="IPR037683">
    <property type="entry name" value="Rmd5_dRing"/>
</dbReference>
<dbReference type="InterPro" id="IPR006595">
    <property type="entry name" value="CTLH_C"/>
</dbReference>
<dbReference type="GO" id="GO:0005634">
    <property type="term" value="C:nucleus"/>
    <property type="evidence" value="ECO:0007669"/>
    <property type="project" value="TreeGrafter"/>
</dbReference>
<dbReference type="InterPro" id="IPR013083">
    <property type="entry name" value="Znf_RING/FYVE/PHD"/>
</dbReference>
<evidence type="ECO:0000256" key="6">
    <source>
        <dbReference type="PROSITE-ProRule" id="PRU01215"/>
    </source>
</evidence>
<keyword evidence="5" id="KW-0862">Zinc</keyword>
<dbReference type="SMART" id="SM00668">
    <property type="entry name" value="CTLH"/>
    <property type="match status" value="1"/>
</dbReference>
<dbReference type="AlphaFoldDB" id="A0AA39SGE4"/>
<evidence type="ECO:0000256" key="1">
    <source>
        <dbReference type="ARBA" id="ARBA00004496"/>
    </source>
</evidence>
<dbReference type="GO" id="GO:0034657">
    <property type="term" value="C:GID complex"/>
    <property type="evidence" value="ECO:0007669"/>
    <property type="project" value="TreeGrafter"/>
</dbReference>